<dbReference type="Pfam" id="PF12807">
    <property type="entry name" value="eIF3_p135"/>
    <property type="match status" value="1"/>
</dbReference>
<name>A0A152A601_TIELA</name>
<dbReference type="GO" id="GO:0048312">
    <property type="term" value="P:intracellular distribution of mitochondria"/>
    <property type="evidence" value="ECO:0007669"/>
    <property type="project" value="TreeGrafter"/>
</dbReference>
<feature type="domain" description="Clu" evidence="1">
    <location>
        <begin position="80"/>
        <end position="333"/>
    </location>
</feature>
<dbReference type="InterPro" id="IPR027523">
    <property type="entry name" value="CLU_prot"/>
</dbReference>
<dbReference type="InterPro" id="IPR025697">
    <property type="entry name" value="CLU_dom"/>
</dbReference>
<dbReference type="OrthoDB" id="18317at2759"/>
<dbReference type="GO" id="GO:0005737">
    <property type="term" value="C:cytoplasm"/>
    <property type="evidence" value="ECO:0007669"/>
    <property type="project" value="TreeGrafter"/>
</dbReference>
<organism evidence="2 3">
    <name type="scientific">Tieghemostelium lacteum</name>
    <name type="common">Slime mold</name>
    <name type="synonym">Dictyostelium lacteum</name>
    <dbReference type="NCBI Taxonomy" id="361077"/>
    <lineage>
        <taxon>Eukaryota</taxon>
        <taxon>Amoebozoa</taxon>
        <taxon>Evosea</taxon>
        <taxon>Eumycetozoa</taxon>
        <taxon>Dictyostelia</taxon>
        <taxon>Dictyosteliales</taxon>
        <taxon>Raperosteliaceae</taxon>
        <taxon>Tieghemostelium</taxon>
    </lineage>
</organism>
<dbReference type="Gene3D" id="3.80.10.10">
    <property type="entry name" value="Ribonuclease Inhibitor"/>
    <property type="match status" value="1"/>
</dbReference>
<dbReference type="PANTHER" id="PTHR12601">
    <property type="entry name" value="EUKARYOTIC TRANSLATION INITIATION FACTOR 3 SUBUNIT EIF-3"/>
    <property type="match status" value="1"/>
</dbReference>
<proteinExistence type="predicted"/>
<dbReference type="InParanoid" id="A0A152A601"/>
<comment type="caution">
    <text evidence="2">The sequence shown here is derived from an EMBL/GenBank/DDBJ whole genome shotgun (WGS) entry which is preliminary data.</text>
</comment>
<dbReference type="PANTHER" id="PTHR12601:SF8">
    <property type="entry name" value="CLU DOMAIN-CONTAINING PROTEIN"/>
    <property type="match status" value="1"/>
</dbReference>
<accession>A0A152A601</accession>
<dbReference type="EMBL" id="LODT01000006">
    <property type="protein sequence ID" value="KYR01650.1"/>
    <property type="molecule type" value="Genomic_DNA"/>
</dbReference>
<dbReference type="PROSITE" id="PS51823">
    <property type="entry name" value="CLU"/>
    <property type="match status" value="1"/>
</dbReference>
<dbReference type="Proteomes" id="UP000076078">
    <property type="component" value="Unassembled WGS sequence"/>
</dbReference>
<dbReference type="InterPro" id="IPR032675">
    <property type="entry name" value="LRR_dom_sf"/>
</dbReference>
<dbReference type="SUPFAM" id="SSF52047">
    <property type="entry name" value="RNI-like"/>
    <property type="match status" value="1"/>
</dbReference>
<dbReference type="GO" id="GO:0003729">
    <property type="term" value="F:mRNA binding"/>
    <property type="evidence" value="ECO:0007669"/>
    <property type="project" value="TreeGrafter"/>
</dbReference>
<evidence type="ECO:0000259" key="1">
    <source>
        <dbReference type="PROSITE" id="PS51823"/>
    </source>
</evidence>
<gene>
    <name evidence="2" type="ORF">DLAC_11486</name>
</gene>
<reference evidence="2 3" key="1">
    <citation type="submission" date="2015-12" db="EMBL/GenBank/DDBJ databases">
        <title>Dictyostelia acquired genes for synthesis and detection of signals that induce cell-type specialization by lateral gene transfer from prokaryotes.</title>
        <authorList>
            <person name="Gloeckner G."/>
            <person name="Schaap P."/>
        </authorList>
    </citation>
    <scope>NUCLEOTIDE SEQUENCE [LARGE SCALE GENOMIC DNA]</scope>
    <source>
        <strain evidence="2 3">TK</strain>
    </source>
</reference>
<sequence>MDYKNSGYADEVNLYTTEPQTQNYRYTFNDDISESSSLGSVSSYNPNVVVYSETSGNNLYFGAEVSNVYGSNEQITTIQEEKAWGDNLAVSTLKNIEDYDISREILHWNEEFQKILDEEETPERHQKLSTIANDFVYCADIFGKIIISELHLPLENKTIKPLDLGGVAGGQKFRCQDIIFKFAADTEVTPGLWMYGGCNQADSFAQKSTNHELNGLNHVMDVYGMKGGLIRFPLMAIIDYRGYRLLALSQLPINKSTIVYGSCDGGKTVHSSVPEINKEMERIAGILNLRGHVVGLPKSFIYGPGDIEVHKGTDGRYYMLDFARMFPPEYPLIFNNKAGQKIGREIFYNMLRPELVKSYPQALSSDGFSGWQTSLFEDDLNRDITKATDYLHGKVIPNLVHNLNLTPEEDYSPAPHKAHEVVKNLNIIHHTGVNFRYLGVICRDIKVPCVKEILITEIIARVWKRITRSRLRKLMDITRRPSEDPYKLIIADIFKVLLDPTQPNQDRFWSESSPGNLKYIAMEIFPRCLNDEEKKPNIDLRKLIDIKLLVIRYIQMMNIRINLSTFNQFLHTPDSRPFVQIGVSDIDEVGSTIKYPYVIDFSCGSQFMKETRAIVDNPHKEIDILEADRSADDAKLKFSEAIIKLPSAFQIHLQFFRSLYFKSTVIKAPNEPFRILNVLLTLVSVSRAELQQTTDIQSLVGLYHLKLACSHLFFSDRPSIETFEKELDLAREAFENALSKDPTCIDDLIINSIPTKHVYPPNLLSIAPIDPHERLVEYKKRKLYELLTLIYLLERVESQSVLHTVFQRFISQIQQIDNFEISEEFASINADNSLLHSFFGRLKNLKILHLNPINMDHVISNHIANMSKLQYLYLTGVNFLPLANKSNTFFKSLLGNCKLVQLSINDCELDENTFKWCFEHLNSLVSFELVNCQLPDVVLLQISKNLSNIKKLVLKQSKEFTDSTICQLLINLKSRLEILNLNDCFNLTDKIVSVLIDNHPKLKYLSLALPLLSEESKSKLTASYKHIHLLFAKPKTISFSKSNSFSSFNNLTHQEYVLTYKSLRS</sequence>
<dbReference type="AlphaFoldDB" id="A0A152A601"/>
<evidence type="ECO:0000313" key="3">
    <source>
        <dbReference type="Proteomes" id="UP000076078"/>
    </source>
</evidence>
<keyword evidence="3" id="KW-1185">Reference proteome</keyword>
<dbReference type="InterPro" id="IPR033646">
    <property type="entry name" value="CLU-central"/>
</dbReference>
<protein>
    <recommendedName>
        <fullName evidence="1">Clu domain-containing protein</fullName>
    </recommendedName>
</protein>
<evidence type="ECO:0000313" key="2">
    <source>
        <dbReference type="EMBL" id="KYR01650.1"/>
    </source>
</evidence>
<dbReference type="Pfam" id="PF13236">
    <property type="entry name" value="CLU"/>
    <property type="match status" value="1"/>
</dbReference>